<evidence type="ECO:0000313" key="2">
    <source>
        <dbReference type="Proteomes" id="UP000194221"/>
    </source>
</evidence>
<proteinExistence type="predicted"/>
<comment type="caution">
    <text evidence="1">The sequence shown here is derived from an EMBL/GenBank/DDBJ whole genome shotgun (WGS) entry which is preliminary data.</text>
</comment>
<organism evidence="1 2">
    <name type="scientific">Tenacibaculum holothuriorum</name>
    <dbReference type="NCBI Taxonomy" id="1635173"/>
    <lineage>
        <taxon>Bacteria</taxon>
        <taxon>Pseudomonadati</taxon>
        <taxon>Bacteroidota</taxon>
        <taxon>Flavobacteriia</taxon>
        <taxon>Flavobacteriales</taxon>
        <taxon>Flavobacteriaceae</taxon>
        <taxon>Tenacibaculum</taxon>
    </lineage>
</organism>
<name>A0A1Y2PD45_9FLAO</name>
<reference evidence="1 2" key="1">
    <citation type="submission" date="2015-03" db="EMBL/GenBank/DDBJ databases">
        <title>Genome sequence of Tenacibaculum sp. S2-2, isolated from intestinal microbiota of sea cucumber, Apostichopus japonicas.</title>
        <authorList>
            <person name="Shao Z."/>
            <person name="Wang L."/>
            <person name="Li X."/>
        </authorList>
    </citation>
    <scope>NUCLEOTIDE SEQUENCE [LARGE SCALE GENOMIC DNA]</scope>
    <source>
        <strain evidence="1 2">S2-2</strain>
    </source>
</reference>
<dbReference type="RefSeq" id="WP_086030132.1">
    <property type="nucleotide sequence ID" value="NZ_LAPZ01000003.1"/>
</dbReference>
<dbReference type="AlphaFoldDB" id="A0A1Y2PD45"/>
<sequence length="549" mass="62740">MRFFLSVFFYVFVATTWCHSQSFDSLIQEISTGLQTVETSKSSFAQSLIVQEVPVVEVSVKEISKKGKETIKKYQFNFADIDANTVHYKTSKDAIKVIVNTKKNQKLLKETVNSEKVSYQKQFNLIAKDISNARELVSSIKKIIKVSDKITESKLSLTSYDDRLDWLIKNVKNVTSPKAKFVQNLAENKEHPASVIFTKTVENKKGSIQKKYAFNLSKINSNSIEFKTKGSNLVVSFYTKRKLKMIKVSENGTQKNYSNLLDIECNSIEEARQIQRVLQDIVPLAEKEFEVSIPKIKSLVEGIEILNKKSLKINTDKTEISQKITGDCLIDFTQVLTTEKKKTDYEYQFNFKDINKQSIDIAISGRKVFVPFKTKAKSNFIKQLKDGELNYVNKISLACNSVGDAIICKSVLQQMVDFCKDEPIKTLLTFNSLIAEIKEVDYGNVSYNQKLEKLDDGIVKLTVLKRTSKKEEENIQEFKLSDIDPNSIKMKVSSKKVLVDFSTNYQEKIIKTYKDGQIKNYTNKVSVYCNSIENARKITTILKELTKDN</sequence>
<dbReference type="EMBL" id="LAPZ01000003">
    <property type="protein sequence ID" value="OSY88404.1"/>
    <property type="molecule type" value="Genomic_DNA"/>
</dbReference>
<evidence type="ECO:0000313" key="1">
    <source>
        <dbReference type="EMBL" id="OSY88404.1"/>
    </source>
</evidence>
<dbReference type="OrthoDB" id="1185854at2"/>
<dbReference type="Proteomes" id="UP000194221">
    <property type="component" value="Unassembled WGS sequence"/>
</dbReference>
<dbReference type="InParanoid" id="A0A1Y2PD45"/>
<gene>
    <name evidence="1" type="ORF">WH52_06490</name>
</gene>
<dbReference type="STRING" id="1635173.WH52_06490"/>
<protein>
    <submittedName>
        <fullName evidence="1">Uncharacterized protein</fullName>
    </submittedName>
</protein>
<keyword evidence="2" id="KW-1185">Reference proteome</keyword>
<accession>A0A1Y2PD45</accession>